<name>A0A1V4JK11_PATFA</name>
<gene>
    <name evidence="1" type="ORF">AV530_018818</name>
</gene>
<reference evidence="1 2" key="1">
    <citation type="submission" date="2016-02" db="EMBL/GenBank/DDBJ databases">
        <title>Band-tailed pigeon sequencing and assembly.</title>
        <authorList>
            <person name="Soares A.E."/>
            <person name="Novak B.J."/>
            <person name="Rice E.S."/>
            <person name="O'Connell B."/>
            <person name="Chang D."/>
            <person name="Weber S."/>
            <person name="Shapiro B."/>
        </authorList>
    </citation>
    <scope>NUCLEOTIDE SEQUENCE [LARGE SCALE GENOMIC DNA]</scope>
    <source>
        <strain evidence="1">BTP2013</strain>
        <tissue evidence="1">Blood</tissue>
    </source>
</reference>
<proteinExistence type="predicted"/>
<evidence type="ECO:0000313" key="1">
    <source>
        <dbReference type="EMBL" id="OPJ72385.1"/>
    </source>
</evidence>
<dbReference type="Proteomes" id="UP000190648">
    <property type="component" value="Unassembled WGS sequence"/>
</dbReference>
<organism evidence="1 2">
    <name type="scientific">Patagioenas fasciata monilis</name>
    <dbReference type="NCBI Taxonomy" id="372326"/>
    <lineage>
        <taxon>Eukaryota</taxon>
        <taxon>Metazoa</taxon>
        <taxon>Chordata</taxon>
        <taxon>Craniata</taxon>
        <taxon>Vertebrata</taxon>
        <taxon>Euteleostomi</taxon>
        <taxon>Archelosauria</taxon>
        <taxon>Archosauria</taxon>
        <taxon>Dinosauria</taxon>
        <taxon>Saurischia</taxon>
        <taxon>Theropoda</taxon>
        <taxon>Coelurosauria</taxon>
        <taxon>Aves</taxon>
        <taxon>Neognathae</taxon>
        <taxon>Neoaves</taxon>
        <taxon>Columbimorphae</taxon>
        <taxon>Columbiformes</taxon>
        <taxon>Columbidae</taxon>
        <taxon>Patagioenas</taxon>
    </lineage>
</organism>
<sequence length="90" mass="9999">MGWAGQCLGLHASQKSRESQLPGSLSLDHFFHSVDCEAAGILGSTPPKHQELNLCQAMPRRSQAIWTQDLFSLEARARNTSREFMAISTR</sequence>
<protein>
    <submittedName>
        <fullName evidence="1">Uncharacterized protein</fullName>
    </submittedName>
</protein>
<keyword evidence="2" id="KW-1185">Reference proteome</keyword>
<comment type="caution">
    <text evidence="1">The sequence shown here is derived from an EMBL/GenBank/DDBJ whole genome shotgun (WGS) entry which is preliminary data.</text>
</comment>
<evidence type="ECO:0000313" key="2">
    <source>
        <dbReference type="Proteomes" id="UP000190648"/>
    </source>
</evidence>
<dbReference type="AlphaFoldDB" id="A0A1V4JK11"/>
<accession>A0A1V4JK11</accession>
<dbReference type="EMBL" id="LSYS01007194">
    <property type="protein sequence ID" value="OPJ72385.1"/>
    <property type="molecule type" value="Genomic_DNA"/>
</dbReference>